<evidence type="ECO:0000259" key="3">
    <source>
        <dbReference type="PROSITE" id="PS50968"/>
    </source>
</evidence>
<dbReference type="PROSITE" id="PS50991">
    <property type="entry name" value="PYR_CT"/>
    <property type="match status" value="1"/>
</dbReference>
<keyword evidence="6" id="KW-1185">Reference proteome</keyword>
<dbReference type="AlphaFoldDB" id="A0A839VA20"/>
<dbReference type="GO" id="GO:0008948">
    <property type="term" value="F:oxaloacetate decarboxylase activity"/>
    <property type="evidence" value="ECO:0007669"/>
    <property type="project" value="UniProtKB-EC"/>
</dbReference>
<dbReference type="Pfam" id="PF02436">
    <property type="entry name" value="PYC_OADA"/>
    <property type="match status" value="1"/>
</dbReference>
<keyword evidence="5" id="KW-0456">Lyase</keyword>
<feature type="compositionally biased region" description="Low complexity" evidence="2">
    <location>
        <begin position="474"/>
        <end position="492"/>
    </location>
</feature>
<feature type="domain" description="Lipoyl-binding" evidence="3">
    <location>
        <begin position="530"/>
        <end position="605"/>
    </location>
</feature>
<dbReference type="CDD" id="cd07937">
    <property type="entry name" value="DRE_TIM_PC_TC_5S"/>
    <property type="match status" value="1"/>
</dbReference>
<dbReference type="InterPro" id="IPR005776">
    <property type="entry name" value="OadA"/>
</dbReference>
<dbReference type="Pfam" id="PF00682">
    <property type="entry name" value="HMGL-like"/>
    <property type="match status" value="1"/>
</dbReference>
<proteinExistence type="predicted"/>
<dbReference type="CDD" id="cd06850">
    <property type="entry name" value="biotinyl_domain"/>
    <property type="match status" value="1"/>
</dbReference>
<dbReference type="InterPro" id="IPR000891">
    <property type="entry name" value="PYR_CT"/>
</dbReference>
<evidence type="ECO:0000313" key="6">
    <source>
        <dbReference type="Proteomes" id="UP000547614"/>
    </source>
</evidence>
<feature type="region of interest" description="Disordered" evidence="2">
    <location>
        <begin position="519"/>
        <end position="538"/>
    </location>
</feature>
<dbReference type="GO" id="GO:0006094">
    <property type="term" value="P:gluconeogenesis"/>
    <property type="evidence" value="ECO:0007669"/>
    <property type="project" value="TreeGrafter"/>
</dbReference>
<dbReference type="RefSeq" id="WP_183325553.1">
    <property type="nucleotide sequence ID" value="NZ_JACHXP010000008.1"/>
</dbReference>
<dbReference type="SUPFAM" id="SSF51569">
    <property type="entry name" value="Aldolase"/>
    <property type="match status" value="1"/>
</dbReference>
<dbReference type="Pfam" id="PF00364">
    <property type="entry name" value="Biotin_lipoyl"/>
    <property type="match status" value="1"/>
</dbReference>
<dbReference type="NCBIfam" id="NF010643">
    <property type="entry name" value="PRK14040.1"/>
    <property type="match status" value="1"/>
</dbReference>
<dbReference type="Gene3D" id="3.20.20.70">
    <property type="entry name" value="Aldolase class I"/>
    <property type="match status" value="1"/>
</dbReference>
<feature type="domain" description="Pyruvate carboxyltransferase" evidence="4">
    <location>
        <begin position="8"/>
        <end position="268"/>
    </location>
</feature>
<dbReference type="PANTHER" id="PTHR43778:SF2">
    <property type="entry name" value="PYRUVATE CARBOXYLASE, MITOCHONDRIAL"/>
    <property type="match status" value="1"/>
</dbReference>
<name>A0A839VA20_9GAMM</name>
<protein>
    <submittedName>
        <fullName evidence="5">Oxaloacetate decarboxylase alpha subunit</fullName>
        <ecNumber evidence="5">4.1.1.112</ecNumber>
    </submittedName>
</protein>
<dbReference type="InterPro" id="IPR013785">
    <property type="entry name" value="Aldolase_TIM"/>
</dbReference>
<dbReference type="SUPFAM" id="SSF51230">
    <property type="entry name" value="Single hybrid motif"/>
    <property type="match status" value="1"/>
</dbReference>
<dbReference type="NCBIfam" id="NF006761">
    <property type="entry name" value="PRK09282.1"/>
    <property type="match status" value="1"/>
</dbReference>
<dbReference type="InterPro" id="IPR003379">
    <property type="entry name" value="Carboxylase_cons_dom"/>
</dbReference>
<dbReference type="GO" id="GO:0006814">
    <property type="term" value="P:sodium ion transport"/>
    <property type="evidence" value="ECO:0007669"/>
    <property type="project" value="InterPro"/>
</dbReference>
<dbReference type="Gene3D" id="2.40.50.100">
    <property type="match status" value="1"/>
</dbReference>
<sequence>MTDSTRPLGITDVVLRDAHQSLFATRLRLEDMLPIAEKLDRVGFWSLESWGGATFDACIRYLGEDPWERIRALKAAMPNTPQQMLLRGQNLLGYRHYADDVVDRFVERARTNGVDVFRVFDAMNDPRNLERAIQAVKTVEGHAQGTLSYTVSPVHTLDGWVELGKRIAEMGADSLAIKDMAGLLKPYDAYELVTKLKAAVDIPIHMQCHATTGMSTATALKAAEADIDNVDTAISSMSMTYGHSPTESIVAILQGTERDTGLDLELLEEIAAYFREVRKKYAAFEGSLKGIDSRILIAQVPGGMLTNMEGQLKEQGAGDKLDDVLKEIPRVREDLGFIPLVTPTSQIVGTQAVMNVMMGERYQSISKEVQALLKGEYGAAPAPFNKELQARVLEGGEPITCRPADRLDPEMDRLTAELKEKAKAEGIRLAEGEREIDDVLTYALFPQIGLKFLKNRDNPDAFEPVPQAPGKETPGAAAQPPAKAEAPAAAPADPETYTVKVNGKAYVVEVAEGGEIGQVTEQGGSQPPASAPATSTGETITAPLAGNIFKVNVGEGDSVEAGDVVIILEAMKMETEVRAASAGTVSAIKVSEGDSVAVGDPLVVL</sequence>
<evidence type="ECO:0000256" key="2">
    <source>
        <dbReference type="SAM" id="MobiDB-lite"/>
    </source>
</evidence>
<accession>A0A839VA20</accession>
<dbReference type="PROSITE" id="PS50968">
    <property type="entry name" value="BIOTINYL_LIPOYL"/>
    <property type="match status" value="1"/>
</dbReference>
<organism evidence="5 6">
    <name type="scientific">Halomonas cerina</name>
    <dbReference type="NCBI Taxonomy" id="447424"/>
    <lineage>
        <taxon>Bacteria</taxon>
        <taxon>Pseudomonadati</taxon>
        <taxon>Pseudomonadota</taxon>
        <taxon>Gammaproteobacteria</taxon>
        <taxon>Oceanospirillales</taxon>
        <taxon>Halomonadaceae</taxon>
        <taxon>Halomonas</taxon>
    </lineage>
</organism>
<dbReference type="GO" id="GO:0004736">
    <property type="term" value="F:pyruvate carboxylase activity"/>
    <property type="evidence" value="ECO:0007669"/>
    <property type="project" value="UniProtKB-ARBA"/>
</dbReference>
<dbReference type="InterPro" id="IPR011053">
    <property type="entry name" value="Single_hybrid_motif"/>
</dbReference>
<dbReference type="NCBIfam" id="TIGR01108">
    <property type="entry name" value="oadA"/>
    <property type="match status" value="1"/>
</dbReference>
<dbReference type="InterPro" id="IPR001882">
    <property type="entry name" value="Biotin_BS"/>
</dbReference>
<evidence type="ECO:0000313" key="5">
    <source>
        <dbReference type="EMBL" id="MBB3190765.1"/>
    </source>
</evidence>
<dbReference type="PANTHER" id="PTHR43778">
    <property type="entry name" value="PYRUVATE CARBOXYLASE"/>
    <property type="match status" value="1"/>
</dbReference>
<feature type="region of interest" description="Disordered" evidence="2">
    <location>
        <begin position="455"/>
        <end position="492"/>
    </location>
</feature>
<evidence type="ECO:0000256" key="1">
    <source>
        <dbReference type="ARBA" id="ARBA00023267"/>
    </source>
</evidence>
<comment type="caution">
    <text evidence="5">The sequence shown here is derived from an EMBL/GenBank/DDBJ whole genome shotgun (WGS) entry which is preliminary data.</text>
</comment>
<dbReference type="EC" id="4.1.1.112" evidence="5"/>
<dbReference type="PROSITE" id="PS00188">
    <property type="entry name" value="BIOTIN"/>
    <property type="match status" value="1"/>
</dbReference>
<reference evidence="5 6" key="1">
    <citation type="submission" date="2020-08" db="EMBL/GenBank/DDBJ databases">
        <title>Genomic Encyclopedia of Type Strains, Phase III (KMG-III): the genomes of soil and plant-associated and newly described type strains.</title>
        <authorList>
            <person name="Whitman W."/>
        </authorList>
    </citation>
    <scope>NUCLEOTIDE SEQUENCE [LARGE SCALE GENOMIC DNA]</scope>
    <source>
        <strain evidence="5 6">CECT 7282</strain>
    </source>
</reference>
<dbReference type="GO" id="GO:0005737">
    <property type="term" value="C:cytoplasm"/>
    <property type="evidence" value="ECO:0007669"/>
    <property type="project" value="TreeGrafter"/>
</dbReference>
<dbReference type="EMBL" id="JACHXP010000008">
    <property type="protein sequence ID" value="MBB3190765.1"/>
    <property type="molecule type" value="Genomic_DNA"/>
</dbReference>
<dbReference type="InterPro" id="IPR000089">
    <property type="entry name" value="Biotin_lipoyl"/>
</dbReference>
<dbReference type="InterPro" id="IPR055268">
    <property type="entry name" value="PCB-like"/>
</dbReference>
<dbReference type="FunFam" id="2.40.50.100:FF:000003">
    <property type="entry name" value="Acetyl-CoA carboxylase biotin carboxyl carrier protein"/>
    <property type="match status" value="1"/>
</dbReference>
<gene>
    <name evidence="5" type="ORF">FHR94_001999</name>
</gene>
<evidence type="ECO:0000259" key="4">
    <source>
        <dbReference type="PROSITE" id="PS50991"/>
    </source>
</evidence>
<keyword evidence="1" id="KW-0092">Biotin</keyword>
<dbReference type="SUPFAM" id="SSF89000">
    <property type="entry name" value="post-HMGL domain-like"/>
    <property type="match status" value="1"/>
</dbReference>
<dbReference type="Proteomes" id="UP000547614">
    <property type="component" value="Unassembled WGS sequence"/>
</dbReference>